<sequence length="46" mass="5110">MTQAVYQTVYNEITLRICKHTSTSMPSSTIKKTSDPTLAALSLKYS</sequence>
<dbReference type="EMBL" id="CP022954">
    <property type="protein sequence ID" value="QGV16635.1"/>
    <property type="molecule type" value="Genomic_DNA"/>
</dbReference>
<accession>A0AAP9KU77</accession>
<dbReference type="Proteomes" id="UP000423274">
    <property type="component" value="Chromosome"/>
</dbReference>
<protein>
    <submittedName>
        <fullName evidence="1">Uncharacterized protein</fullName>
    </submittedName>
</protein>
<reference evidence="1 2" key="1">
    <citation type="submission" date="2017-08" db="EMBL/GenBank/DDBJ databases">
        <title>Genome sequence, comparative genomics and functional analysis of the highly adhesive Lactobacillus paracasei Kobulty strain.</title>
        <authorList>
            <person name="Koryszewska-Baginska A."/>
            <person name="Grynberg M."/>
            <person name="Aleksandrzak-Piekarczyk T."/>
        </authorList>
    </citation>
    <scope>NUCLEOTIDE SEQUENCE [LARGE SCALE GENOMIC DNA]</scope>
    <source>
        <strain evidence="1 2">IBB3423</strain>
    </source>
</reference>
<evidence type="ECO:0000313" key="2">
    <source>
        <dbReference type="Proteomes" id="UP000423274"/>
    </source>
</evidence>
<proteinExistence type="predicted"/>
<organism evidence="1 2">
    <name type="scientific">Lacticaseibacillus paracasei subsp. paracasei</name>
    <dbReference type="NCBI Taxonomy" id="47714"/>
    <lineage>
        <taxon>Bacteria</taxon>
        <taxon>Bacillati</taxon>
        <taxon>Bacillota</taxon>
        <taxon>Bacilli</taxon>
        <taxon>Lactobacillales</taxon>
        <taxon>Lactobacillaceae</taxon>
        <taxon>Lacticaseibacillus</taxon>
    </lineage>
</organism>
<gene>
    <name evidence="1" type="ORF">LCAKO_0050</name>
</gene>
<evidence type="ECO:0000313" key="1">
    <source>
        <dbReference type="EMBL" id="QGV16635.1"/>
    </source>
</evidence>
<dbReference type="AlphaFoldDB" id="A0AAP9KU77"/>
<name>A0AAP9KU77_LACPA</name>